<accession>A0AAU8GEP9</accession>
<evidence type="ECO:0000313" key="1">
    <source>
        <dbReference type="EMBL" id="XCH40473.1"/>
    </source>
</evidence>
<name>A0AAU8GEP9_9CAUD</name>
<protein>
    <submittedName>
        <fullName evidence="1">Rz-like spanin</fullName>
    </submittedName>
</protein>
<gene>
    <name evidence="1" type="ORF">YRYPWZST_CDS0072</name>
</gene>
<organism evidence="1">
    <name type="scientific">Salmonella phage vB_SEnST11_KE23</name>
    <dbReference type="NCBI Taxonomy" id="3161174"/>
    <lineage>
        <taxon>Viruses</taxon>
        <taxon>Duplodnaviria</taxon>
        <taxon>Heunggongvirae</taxon>
        <taxon>Uroviricota</taxon>
        <taxon>Caudoviricetes</taxon>
        <taxon>Vequintavirinae</taxon>
        <taxon>Seunavirus</taxon>
    </lineage>
</organism>
<reference evidence="1" key="1">
    <citation type="submission" date="2024-05" db="EMBL/GenBank/DDBJ databases">
        <authorList>
            <person name="Mugo M.M."/>
            <person name="Musyoki A.M."/>
            <person name="Makumi A.M."/>
            <person name="Mutai I."/>
            <person name="Drechsel O."/>
            <person name="Kering K.K."/>
            <person name="Muturi P."/>
            <person name="Mbae C.K."/>
            <person name="Kariuki S.M."/>
        </authorList>
    </citation>
    <scope>NUCLEOTIDE SEQUENCE</scope>
</reference>
<proteinExistence type="predicted"/>
<sequence length="101" mass="11384">MCVEVECARRHGRQELLNATNQLGAARSRQNMKKLCLLLTLCLSLTGCDLGQKRDNLKEYAWAIEFCGDKSQVYSFNAFEALSSDVDCKDGRSAIVPKFYK</sequence>
<dbReference type="EMBL" id="PP856722">
    <property type="protein sequence ID" value="XCH40473.1"/>
    <property type="molecule type" value="Genomic_DNA"/>
</dbReference>